<dbReference type="InterPro" id="IPR036866">
    <property type="entry name" value="RibonucZ/Hydroxyglut_hydro"/>
</dbReference>
<dbReference type="GO" id="GO:0010181">
    <property type="term" value="F:FMN binding"/>
    <property type="evidence" value="ECO:0007669"/>
    <property type="project" value="InterPro"/>
</dbReference>
<dbReference type="Gene3D" id="3.40.50.360">
    <property type="match status" value="1"/>
</dbReference>
<name>B6G1G2_PEPHT</name>
<dbReference type="InterPro" id="IPR029039">
    <property type="entry name" value="Flavoprotein-like_sf"/>
</dbReference>
<dbReference type="GO" id="GO:0046872">
    <property type="term" value="F:metal ion binding"/>
    <property type="evidence" value="ECO:0007669"/>
    <property type="project" value="InterPro"/>
</dbReference>
<dbReference type="Proteomes" id="UP000003178">
    <property type="component" value="Unassembled WGS sequence"/>
</dbReference>
<proteinExistence type="inferred from homology"/>
<keyword evidence="3" id="KW-0813">Transport</keyword>
<dbReference type="GO" id="GO:0016651">
    <property type="term" value="F:oxidoreductase activity, acting on NAD(P)H"/>
    <property type="evidence" value="ECO:0007669"/>
    <property type="project" value="UniProtKB-ARBA"/>
</dbReference>
<dbReference type="Pfam" id="PF00258">
    <property type="entry name" value="Flavodoxin_1"/>
    <property type="match status" value="1"/>
</dbReference>
<dbReference type="PANTHER" id="PTHR32145:SF11">
    <property type="entry name" value="DIFLAVIN FLAVOPROTEIN A 2-RELATED"/>
    <property type="match status" value="1"/>
</dbReference>
<reference evidence="7 8" key="1">
    <citation type="submission" date="2008-09" db="EMBL/GenBank/DDBJ databases">
        <authorList>
            <person name="Fulton L."/>
            <person name="Clifton S."/>
            <person name="Fulton B."/>
            <person name="Xu J."/>
            <person name="Minx P."/>
            <person name="Pepin K.H."/>
            <person name="Johnson M."/>
            <person name="Thiruvilangam P."/>
            <person name="Bhonagiri V."/>
            <person name="Nash W.E."/>
            <person name="Mardis E.R."/>
            <person name="Wilson R.K."/>
        </authorList>
    </citation>
    <scope>NUCLEOTIDE SEQUENCE [LARGE SCALE GENOMIC DNA]</scope>
    <source>
        <strain evidence="7 8">DSM 13275</strain>
    </source>
</reference>
<reference evidence="7 8" key="2">
    <citation type="submission" date="2008-10" db="EMBL/GenBank/DDBJ databases">
        <title>Draft genome sequence of Clostridium hiranonis (DSM 13275).</title>
        <authorList>
            <person name="Sudarsanam P."/>
            <person name="Ley R."/>
            <person name="Guruge J."/>
            <person name="Turnbaugh P.J."/>
            <person name="Mahowald M."/>
            <person name="Liep D."/>
            <person name="Gordon J."/>
        </authorList>
    </citation>
    <scope>NUCLEOTIDE SEQUENCE [LARGE SCALE GENOMIC DNA]</scope>
    <source>
        <strain evidence="7 8">DSM 13275</strain>
    </source>
</reference>
<dbReference type="AlphaFoldDB" id="B6G1G2"/>
<dbReference type="OrthoDB" id="9807946at2"/>
<dbReference type="InterPro" id="IPR051285">
    <property type="entry name" value="NADH_oxidoreductase_modular"/>
</dbReference>
<feature type="domain" description="Flavodoxin-like" evidence="6">
    <location>
        <begin position="238"/>
        <end position="376"/>
    </location>
</feature>
<sequence>DKDLKVFDIIMETEFGTTYNSYLIKDEKTVLFDTAKKEFQDEFLSNLKEVTDIADIDYVVVHHTEPDHAGSLKALLDLNPNIEVYCTRPAKLYLDSQINREFKCHVVADGETLNIGKRTLTFIHAPFLHWVDTMFTYDEYDKVLFTCDAFGAHYACVHLDDIVHADYHKANKVYYDCIVKPFAKHVLTALDKVKSLNLDFDTILTSHGPILDRNLGHAIAMYTKWSKDAVAATKKDRVCIFYLSAYGNTLAMSKEIARGLESKGMEVELFDLETTPLDKVHDELISSKGVMLGSPTINKTMVKPMWDFFSIVDPVANSGKFAAVFGSYGWSGEGLAIAHANAKAVGFKTPLDPLKKKFFPSEETFEDCFEFGANFAKNIRIFE</sequence>
<evidence type="ECO:0000259" key="6">
    <source>
        <dbReference type="PROSITE" id="PS50902"/>
    </source>
</evidence>
<dbReference type="SMART" id="SM00849">
    <property type="entry name" value="Lactamase_B"/>
    <property type="match status" value="1"/>
</dbReference>
<evidence type="ECO:0000256" key="5">
    <source>
        <dbReference type="ARBA" id="ARBA00023004"/>
    </source>
</evidence>
<dbReference type="InterPro" id="IPR045761">
    <property type="entry name" value="ODP_dom"/>
</dbReference>
<protein>
    <submittedName>
        <fullName evidence="7">Metallo-beta-lactamase domain protein</fullName>
    </submittedName>
</protein>
<evidence type="ECO:0000256" key="3">
    <source>
        <dbReference type="ARBA" id="ARBA00022448"/>
    </source>
</evidence>
<evidence type="ECO:0000256" key="1">
    <source>
        <dbReference type="ARBA" id="ARBA00001962"/>
    </source>
</evidence>
<dbReference type="PANTHER" id="PTHR32145">
    <property type="entry name" value="DIFLAVIN FLAVOPROTEIN A 2-RELATED"/>
    <property type="match status" value="1"/>
</dbReference>
<dbReference type="HOGENOM" id="CLU_720623_0_0_9"/>
<dbReference type="STRING" id="500633.CLOHIR_01969"/>
<dbReference type="InterPro" id="IPR008254">
    <property type="entry name" value="Flavodoxin/NO_synth"/>
</dbReference>
<dbReference type="PIRSF" id="PIRSF005243">
    <property type="entry name" value="ROO"/>
    <property type="match status" value="1"/>
</dbReference>
<dbReference type="Gene3D" id="3.60.15.10">
    <property type="entry name" value="Ribonuclease Z/Hydroxyacylglutathione hydrolase-like"/>
    <property type="match status" value="1"/>
</dbReference>
<dbReference type="GO" id="GO:0009055">
    <property type="term" value="F:electron transfer activity"/>
    <property type="evidence" value="ECO:0007669"/>
    <property type="project" value="InterPro"/>
</dbReference>
<comment type="cofactor">
    <cofactor evidence="1">
        <name>Fe cation</name>
        <dbReference type="ChEBI" id="CHEBI:24875"/>
    </cofactor>
</comment>
<dbReference type="RefSeq" id="WP_006440830.1">
    <property type="nucleotide sequence ID" value="NZ_DS995359.1"/>
</dbReference>
<dbReference type="EMBL" id="ABWP01000073">
    <property type="protein sequence ID" value="EEA84428.1"/>
    <property type="molecule type" value="Genomic_DNA"/>
</dbReference>
<comment type="caution">
    <text evidence="7">The sequence shown here is derived from an EMBL/GenBank/DDBJ whole genome shotgun (WGS) entry which is preliminary data.</text>
</comment>
<keyword evidence="4" id="KW-0249">Electron transport</keyword>
<evidence type="ECO:0000313" key="7">
    <source>
        <dbReference type="EMBL" id="EEA84428.1"/>
    </source>
</evidence>
<accession>B6G1G2</accession>
<dbReference type="PROSITE" id="PS50902">
    <property type="entry name" value="FLAVODOXIN_LIKE"/>
    <property type="match status" value="1"/>
</dbReference>
<dbReference type="SUPFAM" id="SSF56281">
    <property type="entry name" value="Metallo-hydrolase/oxidoreductase"/>
    <property type="match status" value="1"/>
</dbReference>
<dbReference type="InterPro" id="IPR016440">
    <property type="entry name" value="Rubredoxin-O_OxRdtase"/>
</dbReference>
<organism evidence="7 8">
    <name type="scientific">Peptacetobacter hiranonis (strain DSM 13275 / JCM 10541 / KCTC 15199 / TO-931)</name>
    <name type="common">Clostridium hiranonis</name>
    <dbReference type="NCBI Taxonomy" id="500633"/>
    <lineage>
        <taxon>Bacteria</taxon>
        <taxon>Bacillati</taxon>
        <taxon>Bacillota</taxon>
        <taxon>Clostridia</taxon>
        <taxon>Peptostreptococcales</taxon>
        <taxon>Peptostreptococcaceae</taxon>
        <taxon>Peptacetobacter</taxon>
    </lineage>
</organism>
<feature type="non-terminal residue" evidence="7">
    <location>
        <position position="1"/>
    </location>
</feature>
<dbReference type="eggNOG" id="COG0426">
    <property type="taxonomic scope" value="Bacteria"/>
</dbReference>
<keyword evidence="8" id="KW-1185">Reference proteome</keyword>
<evidence type="ECO:0000256" key="2">
    <source>
        <dbReference type="ARBA" id="ARBA00007121"/>
    </source>
</evidence>
<keyword evidence="5" id="KW-0408">Iron</keyword>
<dbReference type="InterPro" id="IPR001279">
    <property type="entry name" value="Metallo-B-lactamas"/>
</dbReference>
<evidence type="ECO:0000256" key="4">
    <source>
        <dbReference type="ARBA" id="ARBA00022982"/>
    </source>
</evidence>
<comment type="similarity">
    <text evidence="2">In the N-terminal section; belongs to the zinc metallo-hydrolase group 3 family.</text>
</comment>
<dbReference type="CDD" id="cd07709">
    <property type="entry name" value="flavodiiron_proteins_MBL-fold"/>
    <property type="match status" value="1"/>
</dbReference>
<dbReference type="SUPFAM" id="SSF52218">
    <property type="entry name" value="Flavoproteins"/>
    <property type="match status" value="1"/>
</dbReference>
<evidence type="ECO:0000313" key="8">
    <source>
        <dbReference type="Proteomes" id="UP000003178"/>
    </source>
</evidence>
<dbReference type="Pfam" id="PF19583">
    <property type="entry name" value="ODP"/>
    <property type="match status" value="1"/>
</dbReference>
<gene>
    <name evidence="7" type="ORF">CLOHIR_01969</name>
</gene>